<evidence type="ECO:0000256" key="1">
    <source>
        <dbReference type="SAM" id="MobiDB-lite"/>
    </source>
</evidence>
<evidence type="ECO:0000313" key="2">
    <source>
        <dbReference type="EMBL" id="KAK7416218.1"/>
    </source>
</evidence>
<gene>
    <name evidence="2" type="ORF">QQZ08_012096</name>
</gene>
<reference evidence="2 3" key="1">
    <citation type="journal article" date="2025" name="Microbiol. Resour. Announc.">
        <title>Draft genome sequences for Neonectria magnoliae and Neonectria punicea, canker pathogens of Liriodendron tulipifera and Acer saccharum in West Virginia.</title>
        <authorList>
            <person name="Petronek H.M."/>
            <person name="Kasson M.T."/>
            <person name="Metheny A.M."/>
            <person name="Stauder C.M."/>
            <person name="Lovett B."/>
            <person name="Lynch S.C."/>
            <person name="Garnas J.R."/>
            <person name="Kasson L.R."/>
            <person name="Stajich J.E."/>
        </authorList>
    </citation>
    <scope>NUCLEOTIDE SEQUENCE [LARGE SCALE GENOMIC DNA]</scope>
    <source>
        <strain evidence="2 3">NRRL 64651</strain>
    </source>
</reference>
<protein>
    <submittedName>
        <fullName evidence="2">Uncharacterized protein</fullName>
    </submittedName>
</protein>
<accession>A0ABR1H538</accession>
<dbReference type="EMBL" id="JAZAVK010000215">
    <property type="protein sequence ID" value="KAK7416218.1"/>
    <property type="molecule type" value="Genomic_DNA"/>
</dbReference>
<dbReference type="Proteomes" id="UP001498421">
    <property type="component" value="Unassembled WGS sequence"/>
</dbReference>
<name>A0ABR1H538_9HYPO</name>
<feature type="compositionally biased region" description="Acidic residues" evidence="1">
    <location>
        <begin position="11"/>
        <end position="34"/>
    </location>
</feature>
<feature type="compositionally biased region" description="Basic and acidic residues" evidence="1">
    <location>
        <begin position="35"/>
        <end position="47"/>
    </location>
</feature>
<keyword evidence="3" id="KW-1185">Reference proteome</keyword>
<evidence type="ECO:0000313" key="3">
    <source>
        <dbReference type="Proteomes" id="UP001498421"/>
    </source>
</evidence>
<proteinExistence type="predicted"/>
<comment type="caution">
    <text evidence="2">The sequence shown here is derived from an EMBL/GenBank/DDBJ whole genome shotgun (WGS) entry which is preliminary data.</text>
</comment>
<sequence length="112" mass="13066">MSLKRKKPVDEDFEEYDDVDMLETSENEEDFSDDEVLRFNDENKLSDDENELEGNDHGLEDDDHELEGDDDIPKTHLMSRRTLTMIRVMIRVKSLIITVKMTDSISSIVQKS</sequence>
<feature type="region of interest" description="Disordered" evidence="1">
    <location>
        <begin position="1"/>
        <end position="73"/>
    </location>
</feature>
<feature type="compositionally biased region" description="Acidic residues" evidence="1">
    <location>
        <begin position="48"/>
        <end position="70"/>
    </location>
</feature>
<organism evidence="2 3">
    <name type="scientific">Neonectria magnoliae</name>
    <dbReference type="NCBI Taxonomy" id="2732573"/>
    <lineage>
        <taxon>Eukaryota</taxon>
        <taxon>Fungi</taxon>
        <taxon>Dikarya</taxon>
        <taxon>Ascomycota</taxon>
        <taxon>Pezizomycotina</taxon>
        <taxon>Sordariomycetes</taxon>
        <taxon>Hypocreomycetidae</taxon>
        <taxon>Hypocreales</taxon>
        <taxon>Nectriaceae</taxon>
        <taxon>Neonectria</taxon>
    </lineage>
</organism>